<feature type="compositionally biased region" description="Basic and acidic residues" evidence="1">
    <location>
        <begin position="42"/>
        <end position="54"/>
    </location>
</feature>
<organism evidence="2 3">
    <name type="scientific">Linum trigynum</name>
    <dbReference type="NCBI Taxonomy" id="586398"/>
    <lineage>
        <taxon>Eukaryota</taxon>
        <taxon>Viridiplantae</taxon>
        <taxon>Streptophyta</taxon>
        <taxon>Embryophyta</taxon>
        <taxon>Tracheophyta</taxon>
        <taxon>Spermatophyta</taxon>
        <taxon>Magnoliopsida</taxon>
        <taxon>eudicotyledons</taxon>
        <taxon>Gunneridae</taxon>
        <taxon>Pentapetalae</taxon>
        <taxon>rosids</taxon>
        <taxon>fabids</taxon>
        <taxon>Malpighiales</taxon>
        <taxon>Linaceae</taxon>
        <taxon>Linum</taxon>
    </lineage>
</organism>
<evidence type="ECO:0000256" key="1">
    <source>
        <dbReference type="SAM" id="MobiDB-lite"/>
    </source>
</evidence>
<accession>A0AAV2GH35</accession>
<dbReference type="AlphaFoldDB" id="A0AAV2GH35"/>
<gene>
    <name evidence="2" type="ORF">LTRI10_LOCUS48974</name>
</gene>
<name>A0AAV2GH35_9ROSI</name>
<keyword evidence="3" id="KW-1185">Reference proteome</keyword>
<feature type="region of interest" description="Disordered" evidence="1">
    <location>
        <begin position="1"/>
        <end position="72"/>
    </location>
</feature>
<evidence type="ECO:0000313" key="3">
    <source>
        <dbReference type="Proteomes" id="UP001497516"/>
    </source>
</evidence>
<proteinExistence type="predicted"/>
<evidence type="ECO:0000313" key="2">
    <source>
        <dbReference type="EMBL" id="CAL1409477.1"/>
    </source>
</evidence>
<dbReference type="Proteomes" id="UP001497516">
    <property type="component" value="Chromosome 8"/>
</dbReference>
<feature type="compositionally biased region" description="Polar residues" evidence="1">
    <location>
        <begin position="21"/>
        <end position="40"/>
    </location>
</feature>
<dbReference type="EMBL" id="OZ034821">
    <property type="protein sequence ID" value="CAL1409477.1"/>
    <property type="molecule type" value="Genomic_DNA"/>
</dbReference>
<protein>
    <submittedName>
        <fullName evidence="2">Uncharacterized protein</fullName>
    </submittedName>
</protein>
<sequence>MTSNPLFGSGPDAVFEDAEDTSQASSQGFGHTPSAWNSSVDGARKLFSEERRTDMWPTRTSPKRSAKMAGRPLLTRKMTLLGKEICCEEN</sequence>
<reference evidence="2 3" key="1">
    <citation type="submission" date="2024-04" db="EMBL/GenBank/DDBJ databases">
        <authorList>
            <person name="Fracassetti M."/>
        </authorList>
    </citation>
    <scope>NUCLEOTIDE SEQUENCE [LARGE SCALE GENOMIC DNA]</scope>
</reference>